<evidence type="ECO:0000256" key="1">
    <source>
        <dbReference type="ARBA" id="ARBA00006479"/>
    </source>
</evidence>
<dbReference type="PANTHER" id="PTHR18964:SF170">
    <property type="entry name" value="SUGAR KINASE"/>
    <property type="match status" value="1"/>
</dbReference>
<comment type="similarity">
    <text evidence="1">Belongs to the ROK (NagC/XylR) family.</text>
</comment>
<gene>
    <name evidence="2" type="ORF">C8E03_12127</name>
</gene>
<dbReference type="AlphaFoldDB" id="A0A255IKK3"/>
<name>A0A255IKK3_9FIRM</name>
<dbReference type="Gene3D" id="3.30.420.40">
    <property type="match status" value="2"/>
</dbReference>
<reference evidence="2 3" key="1">
    <citation type="submission" date="2018-05" db="EMBL/GenBank/DDBJ databases">
        <title>Genomic Encyclopedia of Type Strains, Phase IV (KMG-IV): sequencing the most valuable type-strain genomes for metagenomic binning, comparative biology and taxonomic classification.</title>
        <authorList>
            <person name="Goeker M."/>
        </authorList>
    </citation>
    <scope>NUCLEOTIDE SEQUENCE [LARGE SCALE GENOMIC DNA]</scope>
    <source>
        <strain evidence="2 3">DSM 28816</strain>
    </source>
</reference>
<dbReference type="Proteomes" id="UP000247523">
    <property type="component" value="Unassembled WGS sequence"/>
</dbReference>
<accession>A0A255IKK3</accession>
<organism evidence="2 3">
    <name type="scientific">Lachnotalea glycerini</name>
    <dbReference type="NCBI Taxonomy" id="1763509"/>
    <lineage>
        <taxon>Bacteria</taxon>
        <taxon>Bacillati</taxon>
        <taxon>Bacillota</taxon>
        <taxon>Clostridia</taxon>
        <taxon>Lachnospirales</taxon>
        <taxon>Lachnospiraceae</taxon>
        <taxon>Lachnotalea</taxon>
    </lineage>
</organism>
<dbReference type="EMBL" id="QICS01000021">
    <property type="protein sequence ID" value="PXV84897.1"/>
    <property type="molecule type" value="Genomic_DNA"/>
</dbReference>
<dbReference type="GO" id="GO:0016301">
    <property type="term" value="F:kinase activity"/>
    <property type="evidence" value="ECO:0007669"/>
    <property type="project" value="UniProtKB-KW"/>
</dbReference>
<evidence type="ECO:0000313" key="2">
    <source>
        <dbReference type="EMBL" id="PXV84897.1"/>
    </source>
</evidence>
<dbReference type="InterPro" id="IPR000600">
    <property type="entry name" value="ROK"/>
</dbReference>
<dbReference type="SUPFAM" id="SSF53067">
    <property type="entry name" value="Actin-like ATPase domain"/>
    <property type="match status" value="1"/>
</dbReference>
<evidence type="ECO:0000313" key="3">
    <source>
        <dbReference type="Proteomes" id="UP000247523"/>
    </source>
</evidence>
<sequence>MDKYFVIDVGGTDTKYGVLNQDADILEKGVTKTRSDQGLDGFLEFIKELYEEHGADTKGIAISMPGVIDEENGFCHTGGYLTFNQNQPFASLLSKKCNTKVHINNDGKCVALAEYWKGALKGCRNGLVMVLGSGIGGGIIIDGKVLRGQHFFAGELSYLCTNIKDYKNHQSMFGVGCSSVSMINKIKAAKNIEDENFDGYQAFELIHEGDEQAVAVFEEVTKSLALELYNLQVLLDMEVVAIGGGISRQPILIETIKKNWDHILEELPYHKYSSYMPQAEVKACEFTSDANLVGALYSYLNQYKQMK</sequence>
<dbReference type="Pfam" id="PF00480">
    <property type="entry name" value="ROK"/>
    <property type="match status" value="1"/>
</dbReference>
<keyword evidence="2" id="KW-0418">Kinase</keyword>
<keyword evidence="2" id="KW-0808">Transferase</keyword>
<comment type="caution">
    <text evidence="2">The sequence shown here is derived from an EMBL/GenBank/DDBJ whole genome shotgun (WGS) entry which is preliminary data.</text>
</comment>
<dbReference type="PANTHER" id="PTHR18964">
    <property type="entry name" value="ROK (REPRESSOR, ORF, KINASE) FAMILY"/>
    <property type="match status" value="1"/>
</dbReference>
<proteinExistence type="inferred from homology"/>
<dbReference type="InterPro" id="IPR043129">
    <property type="entry name" value="ATPase_NBD"/>
</dbReference>
<protein>
    <submittedName>
        <fullName evidence="2">Putative NBD/HSP70 family sugar kinase</fullName>
    </submittedName>
</protein>
<dbReference type="CDD" id="cd24152">
    <property type="entry name" value="ASKHA_NBD_ROK-like"/>
    <property type="match status" value="1"/>
</dbReference>
<dbReference type="RefSeq" id="WP_094376959.1">
    <property type="nucleotide sequence ID" value="NZ_QICS01000021.1"/>
</dbReference>